<sequence>MTKSKYNGVDQQPYLIKLFYTSNMPIILQTSMISNINFFSQILARRFGNRNFIINLLGQWEERGYHGGSNGQLFPVGGIAYYLTPPATLYDLMADPIHTIFYIVFVLASCALFSRMWMTISKTSPRDVAKQLIAQGRWLVQARESEEDMTRLLDKYIPVAASFGGLCVGALTIFADFLGAIGSGTGILLAVTMINQYFEMLQQEGQELGYTFLKKAN</sequence>
<keyword evidence="2" id="KW-0812">Transmembrane</keyword>
<dbReference type="GO" id="GO:0015031">
    <property type="term" value="P:protein transport"/>
    <property type="evidence" value="ECO:0007669"/>
    <property type="project" value="InterPro"/>
</dbReference>
<dbReference type="InterPro" id="IPR002208">
    <property type="entry name" value="SecY/SEC61-alpha"/>
</dbReference>
<reference evidence="3" key="1">
    <citation type="journal article" date="2014" name="PLoS ONE">
        <title>Transcriptome-Based Identification of ABC Transporters in the Western Tarnished Plant Bug Lygus hesperus.</title>
        <authorList>
            <person name="Hull J.J."/>
            <person name="Chaney K."/>
            <person name="Geib S.M."/>
            <person name="Fabrick J.A."/>
            <person name="Brent C.S."/>
            <person name="Walsh D."/>
            <person name="Lavine L.C."/>
        </authorList>
    </citation>
    <scope>NUCLEOTIDE SEQUENCE</scope>
</reference>
<dbReference type="EMBL" id="GBHO01035416">
    <property type="protein sequence ID" value="JAG08188.1"/>
    <property type="molecule type" value="Transcribed_RNA"/>
</dbReference>
<reference evidence="3" key="2">
    <citation type="submission" date="2014-07" db="EMBL/GenBank/DDBJ databases">
        <authorList>
            <person name="Hull J."/>
        </authorList>
    </citation>
    <scope>NUCLEOTIDE SEQUENCE</scope>
</reference>
<gene>
    <name evidence="3" type="primary">SEC61A2</name>
    <name evidence="3" type="ORF">CM83_28360</name>
    <name evidence="4" type="ORF">g.3667</name>
</gene>
<organism evidence="3">
    <name type="scientific">Lygus hesperus</name>
    <name type="common">Western plant bug</name>
    <dbReference type="NCBI Taxonomy" id="30085"/>
    <lineage>
        <taxon>Eukaryota</taxon>
        <taxon>Metazoa</taxon>
        <taxon>Ecdysozoa</taxon>
        <taxon>Arthropoda</taxon>
        <taxon>Hexapoda</taxon>
        <taxon>Insecta</taxon>
        <taxon>Pterygota</taxon>
        <taxon>Neoptera</taxon>
        <taxon>Paraneoptera</taxon>
        <taxon>Hemiptera</taxon>
        <taxon>Heteroptera</taxon>
        <taxon>Panheteroptera</taxon>
        <taxon>Cimicomorpha</taxon>
        <taxon>Miridae</taxon>
        <taxon>Mirini</taxon>
        <taxon>Lygus</taxon>
    </lineage>
</organism>
<reference evidence="4" key="3">
    <citation type="journal article" date="2016" name="Gigascience">
        <title>De novo construction of an expanded transcriptome assembly for the western tarnished plant bug, Lygus hesperus.</title>
        <authorList>
            <person name="Tassone E.E."/>
            <person name="Geib S.M."/>
            <person name="Hall B."/>
            <person name="Fabrick J.A."/>
            <person name="Brent C.S."/>
            <person name="Hull J.J."/>
        </authorList>
    </citation>
    <scope>NUCLEOTIDE SEQUENCE</scope>
</reference>
<accession>A0A0A9WNX0</accession>
<dbReference type="EMBL" id="GDHC01021133">
    <property type="protein sequence ID" value="JAP97495.1"/>
    <property type="molecule type" value="Transcribed_RNA"/>
</dbReference>
<name>A0A0A9WNX0_LYGHE</name>
<dbReference type="AlphaFoldDB" id="A0A0A9WNX0"/>
<evidence type="ECO:0000313" key="4">
    <source>
        <dbReference type="EMBL" id="JAP97495.1"/>
    </source>
</evidence>
<proteinExistence type="inferred from homology"/>
<dbReference type="Pfam" id="PF00344">
    <property type="entry name" value="SecY"/>
    <property type="match status" value="1"/>
</dbReference>
<dbReference type="SUPFAM" id="SSF103491">
    <property type="entry name" value="Preprotein translocase SecY subunit"/>
    <property type="match status" value="1"/>
</dbReference>
<dbReference type="Gene3D" id="1.10.3370.10">
    <property type="entry name" value="SecY subunit domain"/>
    <property type="match status" value="1"/>
</dbReference>
<feature type="transmembrane region" description="Helical" evidence="2">
    <location>
        <begin position="99"/>
        <end position="118"/>
    </location>
</feature>
<protein>
    <submittedName>
        <fullName evidence="3">Protein transport protein Sec61 subunit alpha isoform 2</fullName>
    </submittedName>
</protein>
<dbReference type="InterPro" id="IPR023201">
    <property type="entry name" value="SecY_dom_sf"/>
</dbReference>
<dbReference type="PANTHER" id="PTHR10906">
    <property type="entry name" value="SECY/SEC61-ALPHA FAMILY MEMBER"/>
    <property type="match status" value="1"/>
</dbReference>
<evidence type="ECO:0000313" key="3">
    <source>
        <dbReference type="EMBL" id="JAG08188.1"/>
    </source>
</evidence>
<dbReference type="GO" id="GO:0016020">
    <property type="term" value="C:membrane"/>
    <property type="evidence" value="ECO:0007669"/>
    <property type="project" value="InterPro"/>
</dbReference>
<keyword evidence="2" id="KW-1133">Transmembrane helix</keyword>
<evidence type="ECO:0000256" key="2">
    <source>
        <dbReference type="SAM" id="Phobius"/>
    </source>
</evidence>
<keyword evidence="2" id="KW-0472">Membrane</keyword>
<evidence type="ECO:0000256" key="1">
    <source>
        <dbReference type="RuleBase" id="RU004349"/>
    </source>
</evidence>
<comment type="similarity">
    <text evidence="1">Belongs to the SecY/SEC61-alpha family.</text>
</comment>